<dbReference type="Proteomes" id="UP001235939">
    <property type="component" value="Chromosome 08"/>
</dbReference>
<evidence type="ECO:0000256" key="1">
    <source>
        <dbReference type="SAM" id="MobiDB-lite"/>
    </source>
</evidence>
<gene>
    <name evidence="2" type="ORF">LAZ67_8002537</name>
</gene>
<dbReference type="EMBL" id="CP092870">
    <property type="protein sequence ID" value="UYV71295.1"/>
    <property type="molecule type" value="Genomic_DNA"/>
</dbReference>
<organism evidence="2 3">
    <name type="scientific">Cordylochernes scorpioides</name>
    <dbReference type="NCBI Taxonomy" id="51811"/>
    <lineage>
        <taxon>Eukaryota</taxon>
        <taxon>Metazoa</taxon>
        <taxon>Ecdysozoa</taxon>
        <taxon>Arthropoda</taxon>
        <taxon>Chelicerata</taxon>
        <taxon>Arachnida</taxon>
        <taxon>Pseudoscorpiones</taxon>
        <taxon>Cheliferoidea</taxon>
        <taxon>Chernetidae</taxon>
        <taxon>Cordylochernes</taxon>
    </lineage>
</organism>
<protein>
    <submittedName>
        <fullName evidence="2">Uncharacterized protein</fullName>
    </submittedName>
</protein>
<reference evidence="2 3" key="1">
    <citation type="submission" date="2022-01" db="EMBL/GenBank/DDBJ databases">
        <title>A chromosomal length assembly of Cordylochernes scorpioides.</title>
        <authorList>
            <person name="Zeh D."/>
            <person name="Zeh J."/>
        </authorList>
    </citation>
    <scope>NUCLEOTIDE SEQUENCE [LARGE SCALE GENOMIC DNA]</scope>
    <source>
        <strain evidence="2">IN4F17</strain>
        <tissue evidence="2">Whole Body</tissue>
    </source>
</reference>
<proteinExistence type="predicted"/>
<feature type="compositionally biased region" description="Polar residues" evidence="1">
    <location>
        <begin position="1"/>
        <end position="12"/>
    </location>
</feature>
<dbReference type="PANTHER" id="PTHR33198">
    <property type="entry name" value="ANK_REP_REGION DOMAIN-CONTAINING PROTEIN-RELATED"/>
    <property type="match status" value="1"/>
</dbReference>
<evidence type="ECO:0000313" key="2">
    <source>
        <dbReference type="EMBL" id="UYV71295.1"/>
    </source>
</evidence>
<evidence type="ECO:0000313" key="3">
    <source>
        <dbReference type="Proteomes" id="UP001235939"/>
    </source>
</evidence>
<dbReference type="InterPro" id="IPR008160">
    <property type="entry name" value="Collagen"/>
</dbReference>
<dbReference type="PANTHER" id="PTHR33198:SF20">
    <property type="entry name" value="RETROTRANSPOSON GAG DOMAIN-CONTAINING PROTEIN"/>
    <property type="match status" value="1"/>
</dbReference>
<keyword evidence="3" id="KW-1185">Reference proteome</keyword>
<accession>A0ABY6KW20</accession>
<sequence length="174" mass="19387">MDIKTVSITNTVELPPGENTPARGHLSTKDSFHHQYSPRGLDGEPGTPGSAGWPGKDGLPGLPGIKGISGNPGFPGPLGMKVSDWPKWIRRFERFRQASGLINNPENEQVNMLVYCMGDNADGILLSCKIASDQLENYNKVFECFESHFIPRRNIIYERARFNQRCQQEGEKVN</sequence>
<feature type="region of interest" description="Disordered" evidence="1">
    <location>
        <begin position="1"/>
        <end position="58"/>
    </location>
</feature>
<name>A0ABY6KW20_9ARAC</name>
<dbReference type="Pfam" id="PF01391">
    <property type="entry name" value="Collagen"/>
    <property type="match status" value="1"/>
</dbReference>